<keyword evidence="1" id="KW-0472">Membrane</keyword>
<feature type="transmembrane region" description="Helical" evidence="1">
    <location>
        <begin position="48"/>
        <end position="68"/>
    </location>
</feature>
<keyword evidence="3" id="KW-1185">Reference proteome</keyword>
<evidence type="ECO:0000313" key="3">
    <source>
        <dbReference type="Proteomes" id="UP000295361"/>
    </source>
</evidence>
<name>A0A4R6QRK2_9BURK</name>
<dbReference type="EMBL" id="SNXS01000002">
    <property type="protein sequence ID" value="TDP72845.1"/>
    <property type="molecule type" value="Genomic_DNA"/>
</dbReference>
<reference evidence="2 3" key="1">
    <citation type="submission" date="2019-03" db="EMBL/GenBank/DDBJ databases">
        <title>Genomic Encyclopedia of Type Strains, Phase IV (KMG-IV): sequencing the most valuable type-strain genomes for metagenomic binning, comparative biology and taxonomic classification.</title>
        <authorList>
            <person name="Goeker M."/>
        </authorList>
    </citation>
    <scope>NUCLEOTIDE SEQUENCE [LARGE SCALE GENOMIC DNA]</scope>
    <source>
        <strain evidence="2 3">DSM 16998</strain>
    </source>
</reference>
<proteinExistence type="predicted"/>
<feature type="transmembrane region" description="Helical" evidence="1">
    <location>
        <begin position="105"/>
        <end position="122"/>
    </location>
</feature>
<sequence length="123" mass="13705">MRLEARDVKLLRYCLVFVWLATSLVSVIEWHGQSAELLRAAGMQQPALMDTLILGGAVVDALLGLALWLKPSRRVYLMALFMMVAMTVLASLLRPDLWLHPLGPLTKNVALAGLLWVLAIRTR</sequence>
<keyword evidence="1" id="KW-0812">Transmembrane</keyword>
<dbReference type="AlphaFoldDB" id="A0A4R6QRK2"/>
<dbReference type="RefSeq" id="WP_243748221.1">
    <property type="nucleotide sequence ID" value="NZ_SNXS01000002.1"/>
</dbReference>
<feature type="transmembrane region" description="Helical" evidence="1">
    <location>
        <begin position="75"/>
        <end position="93"/>
    </location>
</feature>
<accession>A0A4R6QRK2</accession>
<gene>
    <name evidence="2" type="ORF">DES47_102591</name>
</gene>
<feature type="transmembrane region" description="Helical" evidence="1">
    <location>
        <begin position="10"/>
        <end position="28"/>
    </location>
</feature>
<protein>
    <submittedName>
        <fullName evidence="2">DoxX-like protein</fullName>
    </submittedName>
</protein>
<dbReference type="InterPro" id="IPR025695">
    <property type="entry name" value="DoxX-like"/>
</dbReference>
<organism evidence="2 3">
    <name type="scientific">Roseateles toxinivorans</name>
    <dbReference type="NCBI Taxonomy" id="270368"/>
    <lineage>
        <taxon>Bacteria</taxon>
        <taxon>Pseudomonadati</taxon>
        <taxon>Pseudomonadota</taxon>
        <taxon>Betaproteobacteria</taxon>
        <taxon>Burkholderiales</taxon>
        <taxon>Sphaerotilaceae</taxon>
        <taxon>Roseateles</taxon>
    </lineage>
</organism>
<dbReference type="Proteomes" id="UP000295361">
    <property type="component" value="Unassembled WGS sequence"/>
</dbReference>
<comment type="caution">
    <text evidence="2">The sequence shown here is derived from an EMBL/GenBank/DDBJ whole genome shotgun (WGS) entry which is preliminary data.</text>
</comment>
<evidence type="ECO:0000313" key="2">
    <source>
        <dbReference type="EMBL" id="TDP72845.1"/>
    </source>
</evidence>
<dbReference type="InParanoid" id="A0A4R6QRK2"/>
<dbReference type="Pfam" id="PF13781">
    <property type="entry name" value="DoxX_3"/>
    <property type="match status" value="1"/>
</dbReference>
<evidence type="ECO:0000256" key="1">
    <source>
        <dbReference type="SAM" id="Phobius"/>
    </source>
</evidence>
<keyword evidence="1" id="KW-1133">Transmembrane helix</keyword>